<dbReference type="InterPro" id="IPR005039">
    <property type="entry name" value="Ant_C"/>
</dbReference>
<dbReference type="PROSITE" id="PS51750">
    <property type="entry name" value="BRO_N"/>
    <property type="match status" value="1"/>
</dbReference>
<dbReference type="AlphaFoldDB" id="A0A9X3C5D9"/>
<dbReference type="Pfam" id="PF03374">
    <property type="entry name" value="ANT"/>
    <property type="match status" value="1"/>
</dbReference>
<keyword evidence="3" id="KW-1185">Reference proteome</keyword>
<dbReference type="Proteomes" id="UP001141629">
    <property type="component" value="Unassembled WGS sequence"/>
</dbReference>
<proteinExistence type="predicted"/>
<gene>
    <name evidence="2" type="ORF">H7K45_27960</name>
</gene>
<accession>A0A9X3C5D9</accession>
<reference evidence="2" key="1">
    <citation type="submission" date="2020-07" db="EMBL/GenBank/DDBJ databases">
        <authorList>
            <person name="Pettersson B.M.F."/>
            <person name="Behra P.R.K."/>
            <person name="Ramesh M."/>
            <person name="Das S."/>
            <person name="Dasgupta S."/>
            <person name="Kirsebom L.A."/>
        </authorList>
    </citation>
    <scope>NUCLEOTIDE SEQUENCE</scope>
    <source>
        <strain evidence="2">DSM 44838</strain>
    </source>
</reference>
<evidence type="ECO:0000313" key="2">
    <source>
        <dbReference type="EMBL" id="MCV7424387.1"/>
    </source>
</evidence>
<evidence type="ECO:0000259" key="1">
    <source>
        <dbReference type="PROSITE" id="PS51750"/>
    </source>
</evidence>
<feature type="domain" description="Bro-N" evidence="1">
    <location>
        <begin position="2"/>
        <end position="105"/>
    </location>
</feature>
<dbReference type="PANTHER" id="PTHR36180">
    <property type="entry name" value="DNA-BINDING PROTEIN-RELATED-RELATED"/>
    <property type="match status" value="1"/>
</dbReference>
<name>A0A9X3C5D9_9MYCO</name>
<sequence>MSTEIELFTFDTIDIRTVEIDGVRCAVAADICRALEIKNVSDAVQRLDEADVATADIRSGGQIRRMVVVTEGGATDLVLDSRKPEARRFRRFLTHEVWPSIRDTGAYSTVPALTEDEIVHQALAITAKRVEELSARVAVLEPKAEVADKLLDAEGDLSVRDAAQSLTRAGVKTGERRLFAELNRRGWVRRAMGDGRYRVLQSAIESGYMSVLPQSHYHPKTGELVLDPPQPRVTPKGLQRLLADIGGEA</sequence>
<dbReference type="GO" id="GO:0003677">
    <property type="term" value="F:DNA binding"/>
    <property type="evidence" value="ECO:0007669"/>
    <property type="project" value="InterPro"/>
</dbReference>
<dbReference type="EMBL" id="JACKVK010000014">
    <property type="protein sequence ID" value="MCV7424387.1"/>
    <property type="molecule type" value="Genomic_DNA"/>
</dbReference>
<comment type="caution">
    <text evidence="2">The sequence shown here is derived from an EMBL/GenBank/DDBJ whole genome shotgun (WGS) entry which is preliminary data.</text>
</comment>
<protein>
    <submittedName>
        <fullName evidence="2">Phage antirepressor KilAC domain-containing protein</fullName>
    </submittedName>
</protein>
<evidence type="ECO:0000313" key="3">
    <source>
        <dbReference type="Proteomes" id="UP001141629"/>
    </source>
</evidence>
<organism evidence="2 3">
    <name type="scientific">Mycobacterium yunnanensis</name>
    <dbReference type="NCBI Taxonomy" id="368477"/>
    <lineage>
        <taxon>Bacteria</taxon>
        <taxon>Bacillati</taxon>
        <taxon>Actinomycetota</taxon>
        <taxon>Actinomycetes</taxon>
        <taxon>Mycobacteriales</taxon>
        <taxon>Mycobacteriaceae</taxon>
        <taxon>Mycobacterium</taxon>
    </lineage>
</organism>
<dbReference type="PANTHER" id="PTHR36180:SF2">
    <property type="entry name" value="BRO FAMILY PROTEIN"/>
    <property type="match status" value="1"/>
</dbReference>
<dbReference type="RefSeq" id="WP_263999455.1">
    <property type="nucleotide sequence ID" value="NZ_JACKVK010000014.1"/>
</dbReference>
<dbReference type="Pfam" id="PF02498">
    <property type="entry name" value="Bro-N"/>
    <property type="match status" value="1"/>
</dbReference>
<dbReference type="SMART" id="SM01040">
    <property type="entry name" value="Bro-N"/>
    <property type="match status" value="1"/>
</dbReference>
<reference evidence="2" key="2">
    <citation type="journal article" date="2022" name="BMC Genomics">
        <title>Comparative genome analysis of mycobacteria focusing on tRNA and non-coding RNA.</title>
        <authorList>
            <person name="Behra P.R.K."/>
            <person name="Pettersson B.M.F."/>
            <person name="Ramesh M."/>
            <person name="Das S."/>
            <person name="Dasgupta S."/>
            <person name="Kirsebom L.A."/>
        </authorList>
    </citation>
    <scope>NUCLEOTIDE SEQUENCE</scope>
    <source>
        <strain evidence="2">DSM 44838</strain>
    </source>
</reference>
<dbReference type="InterPro" id="IPR003497">
    <property type="entry name" value="BRO_N_domain"/>
</dbReference>